<dbReference type="EMBL" id="GL378452">
    <property type="protein sequence ID" value="EFJ39710.1"/>
    <property type="molecule type" value="Genomic_DNA"/>
</dbReference>
<dbReference type="RefSeq" id="XP_002959217.1">
    <property type="nucleotide sequence ID" value="XM_002959171.1"/>
</dbReference>
<reference evidence="1 2" key="1">
    <citation type="journal article" date="2010" name="Science">
        <title>Genomic analysis of organismal complexity in the multicellular green alga Volvox carteri.</title>
        <authorList>
            <person name="Prochnik S.E."/>
            <person name="Umen J."/>
            <person name="Nedelcu A.M."/>
            <person name="Hallmann A."/>
            <person name="Miller S.M."/>
            <person name="Nishii I."/>
            <person name="Ferris P."/>
            <person name="Kuo A."/>
            <person name="Mitros T."/>
            <person name="Fritz-Laylin L.K."/>
            <person name="Hellsten U."/>
            <person name="Chapman J."/>
            <person name="Simakov O."/>
            <person name="Rensing S.A."/>
            <person name="Terry A."/>
            <person name="Pangilinan J."/>
            <person name="Kapitonov V."/>
            <person name="Jurka J."/>
            <person name="Salamov A."/>
            <person name="Shapiro H."/>
            <person name="Schmutz J."/>
            <person name="Grimwood J."/>
            <person name="Lindquist E."/>
            <person name="Lucas S."/>
            <person name="Grigoriev I.V."/>
            <person name="Schmitt R."/>
            <person name="Kirk D."/>
            <person name="Rokhsar D.S."/>
        </authorList>
    </citation>
    <scope>NUCLEOTIDE SEQUENCE [LARGE SCALE GENOMIC DNA]</scope>
    <source>
        <strain evidence="2">f. Nagariensis / Eve</strain>
    </source>
</reference>
<dbReference type="KEGG" id="vcn:VOLCADRAFT_100624"/>
<name>D8UKN6_VOLCA</name>
<proteinExistence type="predicted"/>
<dbReference type="Proteomes" id="UP000001058">
    <property type="component" value="Unassembled WGS sequence"/>
</dbReference>
<protein>
    <submittedName>
        <fullName evidence="1">Uncharacterized protein</fullName>
    </submittedName>
</protein>
<accession>D8UKN6</accession>
<dbReference type="AlphaFoldDB" id="D8UKN6"/>
<dbReference type="eggNOG" id="ENOG502SF30">
    <property type="taxonomic scope" value="Eukaryota"/>
</dbReference>
<gene>
    <name evidence="1" type="ORF">VOLCADRAFT_100624</name>
</gene>
<evidence type="ECO:0000313" key="1">
    <source>
        <dbReference type="EMBL" id="EFJ39710.1"/>
    </source>
</evidence>
<keyword evidence="2" id="KW-1185">Reference proteome</keyword>
<sequence>MNNNCNLIAQGHFTNGSQPITFVYTKTQQTFMHPCRAICSTFFECYKMMIDMNIKHVHTYKFFNGRSTGVGCNKLFNLTALIECVSQIECRSCMHVPAPNMATTTKKRLTPLASYSHHVTSMTT</sequence>
<evidence type="ECO:0000313" key="2">
    <source>
        <dbReference type="Proteomes" id="UP000001058"/>
    </source>
</evidence>
<organism evidence="2">
    <name type="scientific">Volvox carteri f. nagariensis</name>
    <dbReference type="NCBI Taxonomy" id="3068"/>
    <lineage>
        <taxon>Eukaryota</taxon>
        <taxon>Viridiplantae</taxon>
        <taxon>Chlorophyta</taxon>
        <taxon>core chlorophytes</taxon>
        <taxon>Chlorophyceae</taxon>
        <taxon>CS clade</taxon>
        <taxon>Chlamydomonadales</taxon>
        <taxon>Volvocaceae</taxon>
        <taxon>Volvox</taxon>
    </lineage>
</organism>
<dbReference type="GeneID" id="9626202"/>
<dbReference type="InParanoid" id="D8UKN6"/>